<accession>A0A395HZ92</accession>
<evidence type="ECO:0000256" key="1">
    <source>
        <dbReference type="SAM" id="SignalP"/>
    </source>
</evidence>
<dbReference type="AlphaFoldDB" id="A0A395HZ92"/>
<evidence type="ECO:0000313" key="3">
    <source>
        <dbReference type="Proteomes" id="UP000248961"/>
    </source>
</evidence>
<dbReference type="Proteomes" id="UP000248961">
    <property type="component" value="Unassembled WGS sequence"/>
</dbReference>
<evidence type="ECO:0000313" key="2">
    <source>
        <dbReference type="EMBL" id="RAL12188.1"/>
    </source>
</evidence>
<feature type="signal peptide" evidence="1">
    <location>
        <begin position="1"/>
        <end position="18"/>
    </location>
</feature>
<reference evidence="2 3" key="1">
    <citation type="submission" date="2018-02" db="EMBL/GenBank/DDBJ databases">
        <title>The genomes of Aspergillus section Nigri reveals drivers in fungal speciation.</title>
        <authorList>
            <consortium name="DOE Joint Genome Institute"/>
            <person name="Vesth T.C."/>
            <person name="Nybo J."/>
            <person name="Theobald S."/>
            <person name="Brandl J."/>
            <person name="Frisvad J.C."/>
            <person name="Nielsen K.F."/>
            <person name="Lyhne E.K."/>
            <person name="Kogle M.E."/>
            <person name="Kuo A."/>
            <person name="Riley R."/>
            <person name="Clum A."/>
            <person name="Nolan M."/>
            <person name="Lipzen A."/>
            <person name="Salamov A."/>
            <person name="Henrissat B."/>
            <person name="Wiebenga A."/>
            <person name="De vries R.P."/>
            <person name="Grigoriev I.V."/>
            <person name="Mortensen U.H."/>
            <person name="Andersen M.R."/>
            <person name="Baker S.E."/>
        </authorList>
    </citation>
    <scope>NUCLEOTIDE SEQUENCE [LARGE SCALE GENOMIC DNA]</scope>
    <source>
        <strain evidence="2 3">CBS 101889</strain>
    </source>
</reference>
<name>A0A395HZ92_ASPHC</name>
<protein>
    <recommendedName>
        <fullName evidence="4">Secreted protein</fullName>
    </recommendedName>
</protein>
<feature type="chain" id="PRO_5017482894" description="Secreted protein" evidence="1">
    <location>
        <begin position="19"/>
        <end position="94"/>
    </location>
</feature>
<proteinExistence type="predicted"/>
<organism evidence="2 3">
    <name type="scientific">Aspergillus homomorphus (strain CBS 101889)</name>
    <dbReference type="NCBI Taxonomy" id="1450537"/>
    <lineage>
        <taxon>Eukaryota</taxon>
        <taxon>Fungi</taxon>
        <taxon>Dikarya</taxon>
        <taxon>Ascomycota</taxon>
        <taxon>Pezizomycotina</taxon>
        <taxon>Eurotiomycetes</taxon>
        <taxon>Eurotiomycetidae</taxon>
        <taxon>Eurotiales</taxon>
        <taxon>Aspergillaceae</taxon>
        <taxon>Aspergillus</taxon>
        <taxon>Aspergillus subgen. Circumdati</taxon>
    </lineage>
</organism>
<dbReference type="RefSeq" id="XP_025551342.1">
    <property type="nucleotide sequence ID" value="XM_025695210.1"/>
</dbReference>
<sequence>MTRCYMLCPFVALAVTMSRLSNLKNGNDHTEPCKLARGWLETRSGCFSVLQFSIQEESPRSIQVMMHLITVNEATYFHQLPGTYVCLRANKMKL</sequence>
<evidence type="ECO:0008006" key="4">
    <source>
        <dbReference type="Google" id="ProtNLM"/>
    </source>
</evidence>
<keyword evidence="1" id="KW-0732">Signal</keyword>
<dbReference type="VEuPathDB" id="FungiDB:BO97DRAFT_405552"/>
<dbReference type="GeneID" id="37199499"/>
<gene>
    <name evidence="2" type="ORF">BO97DRAFT_405552</name>
</gene>
<dbReference type="EMBL" id="KZ824284">
    <property type="protein sequence ID" value="RAL12188.1"/>
    <property type="molecule type" value="Genomic_DNA"/>
</dbReference>
<keyword evidence="3" id="KW-1185">Reference proteome</keyword>